<dbReference type="EnsemblPlants" id="TraesCS5B02G494100.1">
    <property type="protein sequence ID" value="TraesCS5B02G494100.1"/>
    <property type="gene ID" value="TraesCS5B02G494100"/>
</dbReference>
<dbReference type="GO" id="GO:0002758">
    <property type="term" value="P:innate immune response-activating signaling pathway"/>
    <property type="evidence" value="ECO:0007669"/>
    <property type="project" value="UniProtKB-ARBA"/>
</dbReference>
<evidence type="ECO:0000256" key="3">
    <source>
        <dbReference type="ARBA" id="ARBA00022527"/>
    </source>
</evidence>
<evidence type="ECO:0000259" key="16">
    <source>
        <dbReference type="PROSITE" id="PS50011"/>
    </source>
</evidence>
<dbReference type="InterPro" id="IPR027417">
    <property type="entry name" value="P-loop_NTPase"/>
</dbReference>
<comment type="catalytic activity">
    <reaction evidence="15">
        <text>L-seryl-[protein] + ATP = O-phospho-L-seryl-[protein] + ADP + H(+)</text>
        <dbReference type="Rhea" id="RHEA:17989"/>
        <dbReference type="Rhea" id="RHEA-COMP:9863"/>
        <dbReference type="Rhea" id="RHEA-COMP:11604"/>
        <dbReference type="ChEBI" id="CHEBI:15378"/>
        <dbReference type="ChEBI" id="CHEBI:29999"/>
        <dbReference type="ChEBI" id="CHEBI:30616"/>
        <dbReference type="ChEBI" id="CHEBI:83421"/>
        <dbReference type="ChEBI" id="CHEBI:456216"/>
        <dbReference type="EC" id="2.7.11.1"/>
    </reaction>
</comment>
<dbReference type="Gramene" id="TraesCLE_scaffold_009223_01G000200.1">
    <property type="protein sequence ID" value="TraesCLE_scaffold_009223_01G000200.1"/>
    <property type="gene ID" value="TraesCLE_scaffold_009223_01G000200"/>
</dbReference>
<dbReference type="PANTHER" id="PTHR45707">
    <property type="entry name" value="C2 CALCIUM/LIPID-BINDING PLANT PHOSPHORIBOSYLTRANSFERASE FAMILY PROTEIN"/>
    <property type="match status" value="1"/>
</dbReference>
<feature type="domain" description="Protein kinase" evidence="16">
    <location>
        <begin position="1"/>
        <end position="205"/>
    </location>
</feature>
<dbReference type="PROSITE" id="PS50011">
    <property type="entry name" value="PROTEIN_KINASE_DOM"/>
    <property type="match status" value="1"/>
</dbReference>
<keyword evidence="7" id="KW-0677">Repeat</keyword>
<evidence type="ECO:0000256" key="15">
    <source>
        <dbReference type="ARBA" id="ARBA00048679"/>
    </source>
</evidence>
<dbReference type="Proteomes" id="UP000019116">
    <property type="component" value="Chromosome 5B"/>
</dbReference>
<dbReference type="Pfam" id="PF00931">
    <property type="entry name" value="NB-ARC"/>
    <property type="match status" value="1"/>
</dbReference>
<evidence type="ECO:0000256" key="11">
    <source>
        <dbReference type="ARBA" id="ARBA00022840"/>
    </source>
</evidence>
<dbReference type="SMART" id="SM00369">
    <property type="entry name" value="LRR_TYP"/>
    <property type="match status" value="2"/>
</dbReference>
<dbReference type="SUPFAM" id="SSF56112">
    <property type="entry name" value="Protein kinase-like (PK-like)"/>
    <property type="match status" value="1"/>
</dbReference>
<dbReference type="GO" id="GO:0009626">
    <property type="term" value="P:plant-type hypersensitive response"/>
    <property type="evidence" value="ECO:0007669"/>
    <property type="project" value="UniProtKB-ARBA"/>
</dbReference>
<organism evidence="17">
    <name type="scientific">Triticum aestivum</name>
    <name type="common">Wheat</name>
    <dbReference type="NCBI Taxonomy" id="4565"/>
    <lineage>
        <taxon>Eukaryota</taxon>
        <taxon>Viridiplantae</taxon>
        <taxon>Streptophyta</taxon>
        <taxon>Embryophyta</taxon>
        <taxon>Tracheophyta</taxon>
        <taxon>Spermatophyta</taxon>
        <taxon>Magnoliopsida</taxon>
        <taxon>Liliopsida</taxon>
        <taxon>Poales</taxon>
        <taxon>Poaceae</taxon>
        <taxon>BOP clade</taxon>
        <taxon>Pooideae</taxon>
        <taxon>Triticodae</taxon>
        <taxon>Triticeae</taxon>
        <taxon>Triticinae</taxon>
        <taxon>Triticum</taxon>
    </lineage>
</organism>
<dbReference type="SMR" id="A0A3B6LWF8"/>
<evidence type="ECO:0000256" key="14">
    <source>
        <dbReference type="ARBA" id="ARBA00047899"/>
    </source>
</evidence>
<dbReference type="SUPFAM" id="SSF52058">
    <property type="entry name" value="L domain-like"/>
    <property type="match status" value="1"/>
</dbReference>
<comment type="subcellular location">
    <subcellularLocation>
        <location evidence="1">Membrane</location>
    </subcellularLocation>
</comment>
<keyword evidence="6" id="KW-0812">Transmembrane</keyword>
<dbReference type="GO" id="GO:0016020">
    <property type="term" value="C:membrane"/>
    <property type="evidence" value="ECO:0007669"/>
    <property type="project" value="UniProtKB-SubCell"/>
</dbReference>
<keyword evidence="11" id="KW-0067">ATP-binding</keyword>
<dbReference type="GO" id="GO:0042742">
    <property type="term" value="P:defense response to bacterium"/>
    <property type="evidence" value="ECO:0007669"/>
    <property type="project" value="UniProtKB-ARBA"/>
</dbReference>
<evidence type="ECO:0000256" key="1">
    <source>
        <dbReference type="ARBA" id="ARBA00004370"/>
    </source>
</evidence>
<name>A0A3B6LWF8_WHEAT</name>
<dbReference type="Gramene" id="TraesCS5B03G1201100.1">
    <property type="protein sequence ID" value="TraesCS5B03G1201100.1.CDS"/>
    <property type="gene ID" value="TraesCS5B03G1201100"/>
</dbReference>
<dbReference type="InterPro" id="IPR003591">
    <property type="entry name" value="Leu-rich_rpt_typical-subtyp"/>
</dbReference>
<dbReference type="Gramene" id="TraesROB_scaffold_034449_01G000100.1">
    <property type="protein sequence ID" value="TraesROB_scaffold_034449_01G000100.1"/>
    <property type="gene ID" value="TraesROB_scaffold_034449_01G000100"/>
</dbReference>
<protein>
    <recommendedName>
        <fullName evidence="2">non-specific serine/threonine protein kinase</fullName>
        <ecNumber evidence="2">2.7.11.1</ecNumber>
    </recommendedName>
</protein>
<evidence type="ECO:0000256" key="5">
    <source>
        <dbReference type="ARBA" id="ARBA00022679"/>
    </source>
</evidence>
<evidence type="ECO:0000313" key="18">
    <source>
        <dbReference type="Proteomes" id="UP000019116"/>
    </source>
</evidence>
<evidence type="ECO:0000256" key="12">
    <source>
        <dbReference type="ARBA" id="ARBA00022989"/>
    </source>
</evidence>
<dbReference type="InterPro" id="IPR011009">
    <property type="entry name" value="Kinase-like_dom_sf"/>
</dbReference>
<keyword evidence="13" id="KW-0472">Membrane</keyword>
<dbReference type="InterPro" id="IPR058922">
    <property type="entry name" value="WHD_DRP"/>
</dbReference>
<keyword evidence="8" id="KW-0547">Nucleotide-binding</keyword>
<evidence type="ECO:0000256" key="7">
    <source>
        <dbReference type="ARBA" id="ARBA00022737"/>
    </source>
</evidence>
<keyword evidence="18" id="KW-1185">Reference proteome</keyword>
<dbReference type="Gene3D" id="1.10.10.10">
    <property type="entry name" value="Winged helix-like DNA-binding domain superfamily/Winged helix DNA-binding domain"/>
    <property type="match status" value="1"/>
</dbReference>
<dbReference type="FunFam" id="1.10.10.10:FF:000322">
    <property type="entry name" value="Probable disease resistance protein At1g63360"/>
    <property type="match status" value="1"/>
</dbReference>
<evidence type="ECO:0000313" key="17">
    <source>
        <dbReference type="EnsemblPlants" id="TraesCS5B02G494100.1"/>
    </source>
</evidence>
<keyword evidence="9" id="KW-0418">Kinase</keyword>
<dbReference type="Pfam" id="PF23559">
    <property type="entry name" value="WHD_DRP"/>
    <property type="match status" value="1"/>
</dbReference>
<dbReference type="STRING" id="4565.A0A3B6LWF8"/>
<dbReference type="InterPro" id="IPR008271">
    <property type="entry name" value="Ser/Thr_kinase_AS"/>
</dbReference>
<dbReference type="FunFam" id="1.10.510.10:FF:001023">
    <property type="entry name" value="Os07g0541700 protein"/>
    <property type="match status" value="1"/>
</dbReference>
<dbReference type="SUPFAM" id="SSF52540">
    <property type="entry name" value="P-loop containing nucleoside triphosphate hydrolases"/>
    <property type="match status" value="1"/>
</dbReference>
<reference evidence="17" key="2">
    <citation type="submission" date="2018-10" db="UniProtKB">
        <authorList>
            <consortium name="EnsemblPlants"/>
        </authorList>
    </citation>
    <scope>IDENTIFICATION</scope>
</reference>
<reference evidence="17" key="1">
    <citation type="submission" date="2018-08" db="EMBL/GenBank/DDBJ databases">
        <authorList>
            <person name="Rossello M."/>
        </authorList>
    </citation>
    <scope>NUCLEOTIDE SEQUENCE [LARGE SCALE GENOMIC DNA]</scope>
    <source>
        <strain evidence="17">cv. Chinese Spring</strain>
    </source>
</reference>
<dbReference type="Pfam" id="PF23598">
    <property type="entry name" value="LRR_14"/>
    <property type="match status" value="1"/>
</dbReference>
<dbReference type="InterPro" id="IPR001611">
    <property type="entry name" value="Leu-rich_rpt"/>
</dbReference>
<dbReference type="GO" id="GO:0043531">
    <property type="term" value="F:ADP binding"/>
    <property type="evidence" value="ECO:0007669"/>
    <property type="project" value="InterPro"/>
</dbReference>
<dbReference type="PROSITE" id="PS51450">
    <property type="entry name" value="LRR"/>
    <property type="match status" value="1"/>
</dbReference>
<dbReference type="GO" id="GO:0004674">
    <property type="term" value="F:protein serine/threonine kinase activity"/>
    <property type="evidence" value="ECO:0007669"/>
    <property type="project" value="UniProtKB-KW"/>
</dbReference>
<dbReference type="InterPro" id="IPR036388">
    <property type="entry name" value="WH-like_DNA-bd_sf"/>
</dbReference>
<evidence type="ECO:0000256" key="6">
    <source>
        <dbReference type="ARBA" id="ARBA00022692"/>
    </source>
</evidence>
<dbReference type="InterPro" id="IPR002182">
    <property type="entry name" value="NB-ARC"/>
</dbReference>
<keyword evidence="12" id="KW-1133">Transmembrane helix</keyword>
<dbReference type="Gramene" id="TraesCS5B02G494100.1">
    <property type="protein sequence ID" value="TraesCS5B02G494100.1"/>
    <property type="gene ID" value="TraesCS5B02G494100"/>
</dbReference>
<dbReference type="Gene3D" id="1.10.510.10">
    <property type="entry name" value="Transferase(Phosphotransferase) domain 1"/>
    <property type="match status" value="1"/>
</dbReference>
<evidence type="ECO:0000256" key="8">
    <source>
        <dbReference type="ARBA" id="ARBA00022741"/>
    </source>
</evidence>
<evidence type="ECO:0000256" key="9">
    <source>
        <dbReference type="ARBA" id="ARBA00022777"/>
    </source>
</evidence>
<comment type="catalytic activity">
    <reaction evidence="14">
        <text>L-threonyl-[protein] + ATP = O-phospho-L-threonyl-[protein] + ADP + H(+)</text>
        <dbReference type="Rhea" id="RHEA:46608"/>
        <dbReference type="Rhea" id="RHEA-COMP:11060"/>
        <dbReference type="Rhea" id="RHEA-COMP:11605"/>
        <dbReference type="ChEBI" id="CHEBI:15378"/>
        <dbReference type="ChEBI" id="CHEBI:30013"/>
        <dbReference type="ChEBI" id="CHEBI:30616"/>
        <dbReference type="ChEBI" id="CHEBI:61977"/>
        <dbReference type="ChEBI" id="CHEBI:456216"/>
        <dbReference type="EC" id="2.7.11.1"/>
    </reaction>
</comment>
<dbReference type="OrthoDB" id="1918485at2759"/>
<dbReference type="PANTHER" id="PTHR45707:SF70">
    <property type="entry name" value="PROTEIN KINASE DOMAIN-CONTAINING PROTEIN"/>
    <property type="match status" value="1"/>
</dbReference>
<evidence type="ECO:0000256" key="4">
    <source>
        <dbReference type="ARBA" id="ARBA00022614"/>
    </source>
</evidence>
<dbReference type="InterPro" id="IPR000719">
    <property type="entry name" value="Prot_kinase_dom"/>
</dbReference>
<dbReference type="PROSITE" id="PS00108">
    <property type="entry name" value="PROTEIN_KINASE_ST"/>
    <property type="match status" value="1"/>
</dbReference>
<sequence length="1106" mass="126727">MAHGRQRLLCFEYVPKGSLDEYIKDASNGHDWIKTYAIINGICEGLHYLHQNHIVHLDLKPANILLDGNMMPKITDFGLSRCFDEKQTQAITKNMAGTLGYIAPEFYNGYIHTITYKSDIYSLGVIIIEMLTGKKWYPAYPDVHNVRTVLESWMNKLGKSQQDTQLKQIRLCTELGIECTDGKQANRPDTTHIITRLGETENAYIITGVSSSTVPQVERTLEKPEDGTNNLLPRRNIVHLMNDNAEKNVTPWQGAAKNLHATQESLNDNHHIVAVESGSSTENLHATQECLNDYHHIVAVKSGPSMSAEDCNLREAQKCLNHNLHIFADEFGPSMSVEARNLQEALQLIKDDPVGVIGIWGPGGVGKTHLLDNIKKSLDGNMTFNYVLEVTISRGRSVEKIQTDIAQQLNLDEFKKDSDVQFRCRVIYNFLKKRSFLILLDDLWDQIDLQAVGIPYPLGSVNQIRRKVVLTTRSRKVCGQMEVRKELKIACLQEDEAWQLFKKNVRHETFSSNPCIETLGKELLKEMKGLPLALVTIGQTMYAKTDTAEWEYAIQYMKQSCCVNDDPLDMEKVVFRQVKFSFDSLRNNILRKCFLTCALWPEDQKIPREMLARCWIGLGLVSEPNIQSSYRTAYYLMGELSAACLLEQDHGIIMFNEYLGMHDYVKMHDVVRDMALWIACGCGKNNSKWFVRAGVGWDEKINIPWSQVECVSLMMNWLLDFPPVDSNPCHMRMLCLGNDDLSRLPYYEIRKFTSLTYLDLSFNKLGFIPKELCSLANLEHLDLSGNSDIKVVPHCFGNLIKLKFLYLEETRIQMLPEGVISKLQALQVIDIRTHCLPRPVSENIRMLRELGALTNLKAVGIYVEYLCALLKKGADLPIRYLILEDHETRVLNFSDILSHDFARRTLYELTIHMLNLDQIITRKESALPSCCFGALNQLQLSEFDNLREITWMETCPASLFPKLTCLFVDYWQELKHLSWAMYLPCLEQLHIFNCNVMQQPFVMHHDDNKFGEQDSSNTFPRLKYLTFSCCSSLVSIGDPDVTFPSLERLEFEHCAELKSLPFNMDNLPRKLQFVQIDVKSWERMKGELEEGVKSFLEPKLKLFGVL</sequence>
<evidence type="ECO:0000256" key="2">
    <source>
        <dbReference type="ARBA" id="ARBA00012513"/>
    </source>
</evidence>
<keyword evidence="4" id="KW-0433">Leucine-rich repeat</keyword>
<dbReference type="GO" id="GO:0005524">
    <property type="term" value="F:ATP binding"/>
    <property type="evidence" value="ECO:0007669"/>
    <property type="project" value="UniProtKB-KW"/>
</dbReference>
<keyword evidence="5" id="KW-0808">Transferase</keyword>
<proteinExistence type="predicted"/>
<dbReference type="EC" id="2.7.11.1" evidence="2"/>
<dbReference type="SMART" id="SM00220">
    <property type="entry name" value="S_TKc"/>
    <property type="match status" value="1"/>
</dbReference>
<evidence type="ECO:0000256" key="10">
    <source>
        <dbReference type="ARBA" id="ARBA00022821"/>
    </source>
</evidence>
<keyword evidence="3" id="KW-0723">Serine/threonine-protein kinase</keyword>
<dbReference type="InterPro" id="IPR042197">
    <property type="entry name" value="Apaf_helical"/>
</dbReference>
<dbReference type="Gene3D" id="3.80.10.10">
    <property type="entry name" value="Ribonuclease Inhibitor"/>
    <property type="match status" value="2"/>
</dbReference>
<dbReference type="Gene3D" id="1.10.8.430">
    <property type="entry name" value="Helical domain of apoptotic protease-activating factors"/>
    <property type="match status" value="1"/>
</dbReference>
<evidence type="ECO:0000256" key="13">
    <source>
        <dbReference type="ARBA" id="ARBA00023136"/>
    </source>
</evidence>
<dbReference type="Gramene" id="TraesWEE_scaffold_017013_01G000300.1">
    <property type="protein sequence ID" value="TraesWEE_scaffold_017013_01G000300.1"/>
    <property type="gene ID" value="TraesWEE_scaffold_017013_01G000300"/>
</dbReference>
<gene>
    <name evidence="17" type="primary">LOC123114006</name>
</gene>
<dbReference type="InterPro" id="IPR032675">
    <property type="entry name" value="LRR_dom_sf"/>
</dbReference>
<dbReference type="PRINTS" id="PR00364">
    <property type="entry name" value="DISEASERSIST"/>
</dbReference>
<dbReference type="AlphaFoldDB" id="A0A3B6LWF8"/>
<dbReference type="Pfam" id="PF00069">
    <property type="entry name" value="Pkinase"/>
    <property type="match status" value="1"/>
</dbReference>
<dbReference type="InterPro" id="IPR055414">
    <property type="entry name" value="LRR_R13L4/SHOC2-like"/>
</dbReference>
<dbReference type="Gene3D" id="3.40.50.300">
    <property type="entry name" value="P-loop containing nucleotide triphosphate hydrolases"/>
    <property type="match status" value="1"/>
</dbReference>
<dbReference type="FunFam" id="3.40.50.300:FF:001091">
    <property type="entry name" value="Probable disease resistance protein At1g61300"/>
    <property type="match status" value="1"/>
</dbReference>
<keyword evidence="10" id="KW-0611">Plant defense</keyword>
<accession>A0A3B6LWF8</accession>
<dbReference type="Gramene" id="TraesCAD_scaffold_009470_01G000200.1">
    <property type="protein sequence ID" value="TraesCAD_scaffold_009470_01G000200.1"/>
    <property type="gene ID" value="TraesCAD_scaffold_009470_01G000200"/>
</dbReference>